<dbReference type="InterPro" id="IPR042099">
    <property type="entry name" value="ANL_N_sf"/>
</dbReference>
<evidence type="ECO:0000259" key="3">
    <source>
        <dbReference type="Pfam" id="PF00501"/>
    </source>
</evidence>
<name>A0A246JDD9_9BURK</name>
<dbReference type="RefSeq" id="WP_088384872.1">
    <property type="nucleotide sequence ID" value="NZ_NIOF01000004.1"/>
</dbReference>
<proteinExistence type="inferred from homology"/>
<reference evidence="4 5" key="1">
    <citation type="journal article" date="2008" name="Int. J. Syst. Evol. Microbiol.">
        <title>Description of Roseateles aquatilis sp. nov. and Roseateles terrae sp. nov., in the class Betaproteobacteria, and emended description of the genus Roseateles.</title>
        <authorList>
            <person name="Gomila M."/>
            <person name="Bowien B."/>
            <person name="Falsen E."/>
            <person name="Moore E.R."/>
            <person name="Lalucat J."/>
        </authorList>
    </citation>
    <scope>NUCLEOTIDE SEQUENCE [LARGE SCALE GENOMIC DNA]</scope>
    <source>
        <strain evidence="4 5">CCUG 48205</strain>
    </source>
</reference>
<sequence>MSGPPASAPAGIIDLLRHRAAQRPDSVAYRFIESPSLDDHITWGELARRAMTFARRLGTQARPGDRVLLALPPGIDHVVALFGCFWAGAVVVPTLPMRQRRNLAMLQAITEDCDPVAMICDAADAEEARAAATLPGAHPAPWGRLPSLAPSADEAAEPFAPHRAATHDLALLQYTSGSTGTPKGVMLTHGNLMHNLEGQSRVYGIDADSRGVIWLPPHHDMGLNAGILQPLHAGCQVTLMSPLYAMQRPLRWLQAISDTRATVSGGPSFAFGACIAAAPQLAPGALDLSSWRCAFLGAEQIHAPTMRAFVRTFAPFGLRDDIFAASYGLAESTVLSTCDGAGRLRVHVRAGRELVGCGRAIDGLELAIVDPETRQPRAAGDEGEIWLRGPSIAKGYWRDRDRTTQVFRACTSEDPRPWLRTGDLGVRIDDDLVITGRIKDLIIFAGRNLHAEDIEASVREVDTGLLADALIAAFATDGDDREELRVIIEVSARHRNQLEAFEALRPGIARAVLRDFDVRLGHLAFVRPGHLPRTSSGKVRRQACRDLPPFTDRATPEGASIP</sequence>
<dbReference type="GO" id="GO:0070566">
    <property type="term" value="F:adenylyltransferase activity"/>
    <property type="evidence" value="ECO:0007669"/>
    <property type="project" value="TreeGrafter"/>
</dbReference>
<dbReference type="AlphaFoldDB" id="A0A246JDD9"/>
<dbReference type="PANTHER" id="PTHR22754">
    <property type="entry name" value="DISCO-INTERACTING PROTEIN 2 DIP2 -RELATED"/>
    <property type="match status" value="1"/>
</dbReference>
<dbReference type="Pfam" id="PF00501">
    <property type="entry name" value="AMP-binding"/>
    <property type="match status" value="1"/>
</dbReference>
<dbReference type="PROSITE" id="PS00455">
    <property type="entry name" value="AMP_BINDING"/>
    <property type="match status" value="1"/>
</dbReference>
<comment type="caution">
    <text evidence="4">The sequence shown here is derived from an EMBL/GenBank/DDBJ whole genome shotgun (WGS) entry which is preliminary data.</text>
</comment>
<evidence type="ECO:0000313" key="4">
    <source>
        <dbReference type="EMBL" id="OWQ90665.1"/>
    </source>
</evidence>
<keyword evidence="5" id="KW-1185">Reference proteome</keyword>
<protein>
    <recommendedName>
        <fullName evidence="3">AMP-dependent synthetase/ligase domain-containing protein</fullName>
    </recommendedName>
</protein>
<dbReference type="GO" id="GO:0006633">
    <property type="term" value="P:fatty acid biosynthetic process"/>
    <property type="evidence" value="ECO:0007669"/>
    <property type="project" value="TreeGrafter"/>
</dbReference>
<dbReference type="FunFam" id="3.40.50.12780:FF:000013">
    <property type="entry name" value="Long-chain-fatty-acid--AMP ligase FadD32"/>
    <property type="match status" value="1"/>
</dbReference>
<dbReference type="EMBL" id="NIOF01000004">
    <property type="protein sequence ID" value="OWQ90665.1"/>
    <property type="molecule type" value="Genomic_DNA"/>
</dbReference>
<dbReference type="InterPro" id="IPR000873">
    <property type="entry name" value="AMP-dep_synth/lig_dom"/>
</dbReference>
<comment type="similarity">
    <text evidence="1">Belongs to the ATP-dependent AMP-binding enzyme family.</text>
</comment>
<dbReference type="PANTHER" id="PTHR22754:SF32">
    <property type="entry name" value="DISCO-INTERACTING PROTEIN 2"/>
    <property type="match status" value="1"/>
</dbReference>
<dbReference type="Gene3D" id="3.40.50.12780">
    <property type="entry name" value="N-terminal domain of ligase-like"/>
    <property type="match status" value="1"/>
</dbReference>
<organism evidence="4 5">
    <name type="scientific">Roseateles aquatilis</name>
    <dbReference type="NCBI Taxonomy" id="431061"/>
    <lineage>
        <taxon>Bacteria</taxon>
        <taxon>Pseudomonadati</taxon>
        <taxon>Pseudomonadota</taxon>
        <taxon>Betaproteobacteria</taxon>
        <taxon>Burkholderiales</taxon>
        <taxon>Sphaerotilaceae</taxon>
        <taxon>Roseateles</taxon>
    </lineage>
</organism>
<dbReference type="Proteomes" id="UP000197468">
    <property type="component" value="Unassembled WGS sequence"/>
</dbReference>
<dbReference type="InterPro" id="IPR045851">
    <property type="entry name" value="AMP-bd_C_sf"/>
</dbReference>
<accession>A0A246JDD9</accession>
<dbReference type="CDD" id="cd05931">
    <property type="entry name" value="FAAL"/>
    <property type="match status" value="1"/>
</dbReference>
<keyword evidence="2" id="KW-0436">Ligase</keyword>
<evidence type="ECO:0000256" key="2">
    <source>
        <dbReference type="ARBA" id="ARBA00022598"/>
    </source>
</evidence>
<dbReference type="OrthoDB" id="6297021at2"/>
<evidence type="ECO:0000256" key="1">
    <source>
        <dbReference type="ARBA" id="ARBA00006432"/>
    </source>
</evidence>
<evidence type="ECO:0000313" key="5">
    <source>
        <dbReference type="Proteomes" id="UP000197468"/>
    </source>
</evidence>
<dbReference type="GO" id="GO:0005886">
    <property type="term" value="C:plasma membrane"/>
    <property type="evidence" value="ECO:0007669"/>
    <property type="project" value="TreeGrafter"/>
</dbReference>
<dbReference type="InterPro" id="IPR020845">
    <property type="entry name" value="AMP-binding_CS"/>
</dbReference>
<dbReference type="SUPFAM" id="SSF56801">
    <property type="entry name" value="Acetyl-CoA synthetase-like"/>
    <property type="match status" value="1"/>
</dbReference>
<dbReference type="Gene3D" id="3.30.300.30">
    <property type="match status" value="1"/>
</dbReference>
<dbReference type="GO" id="GO:0071766">
    <property type="term" value="P:Actinobacterium-type cell wall biogenesis"/>
    <property type="evidence" value="ECO:0007669"/>
    <property type="project" value="UniProtKB-ARBA"/>
</dbReference>
<gene>
    <name evidence="4" type="ORF">CDN99_10740</name>
</gene>
<feature type="domain" description="AMP-dependent synthetase/ligase" evidence="3">
    <location>
        <begin position="16"/>
        <end position="397"/>
    </location>
</feature>
<dbReference type="InterPro" id="IPR040097">
    <property type="entry name" value="FAAL/FAAC"/>
</dbReference>
<dbReference type="GO" id="GO:0016874">
    <property type="term" value="F:ligase activity"/>
    <property type="evidence" value="ECO:0007669"/>
    <property type="project" value="UniProtKB-KW"/>
</dbReference>